<protein>
    <submittedName>
        <fullName evidence="3">Uncharacterized conserved protein YraI</fullName>
    </submittedName>
</protein>
<proteinExistence type="predicted"/>
<keyword evidence="1" id="KW-0732">Signal</keyword>
<feature type="signal peptide" evidence="1">
    <location>
        <begin position="1"/>
        <end position="22"/>
    </location>
</feature>
<evidence type="ECO:0000313" key="3">
    <source>
        <dbReference type="EMBL" id="SHJ11918.1"/>
    </source>
</evidence>
<accession>A0A1M6GPS3</accession>
<feature type="chain" id="PRO_5013178121" evidence="1">
    <location>
        <begin position="23"/>
        <end position="223"/>
    </location>
</feature>
<feature type="domain" description="SH3b" evidence="2">
    <location>
        <begin position="23"/>
        <end position="86"/>
    </location>
</feature>
<dbReference type="InterPro" id="IPR009642">
    <property type="entry name" value="DUF1236"/>
</dbReference>
<evidence type="ECO:0000259" key="2">
    <source>
        <dbReference type="PROSITE" id="PS51781"/>
    </source>
</evidence>
<dbReference type="PROSITE" id="PS51781">
    <property type="entry name" value="SH3B"/>
    <property type="match status" value="1"/>
</dbReference>
<dbReference type="STRING" id="1447782.SAMN05444417_2846"/>
<keyword evidence="4" id="KW-1185">Reference proteome</keyword>
<dbReference type="SMART" id="SM00287">
    <property type="entry name" value="SH3b"/>
    <property type="match status" value="1"/>
</dbReference>
<dbReference type="RefSeq" id="WP_073332171.1">
    <property type="nucleotide sequence ID" value="NZ_FQYO01000005.1"/>
</dbReference>
<dbReference type="InterPro" id="IPR003646">
    <property type="entry name" value="SH3-like_bac-type"/>
</dbReference>
<gene>
    <name evidence="3" type="ORF">SAMN05444417_2846</name>
</gene>
<dbReference type="Proteomes" id="UP000184292">
    <property type="component" value="Unassembled WGS sequence"/>
</dbReference>
<evidence type="ECO:0000313" key="4">
    <source>
        <dbReference type="Proteomes" id="UP000184292"/>
    </source>
</evidence>
<dbReference type="Pfam" id="PF06823">
    <property type="entry name" value="DUF1236"/>
    <property type="match status" value="1"/>
</dbReference>
<evidence type="ECO:0000256" key="1">
    <source>
        <dbReference type="SAM" id="SignalP"/>
    </source>
</evidence>
<name>A0A1M6GPS3_9RHOB</name>
<sequence length="223" mass="22738">MSIRTFLIGGVAAAALAGPAMAQTMATTSVDLNLRAGPGPAFEVVGVIPAETSVDVTGCQDGDLWCEVTYDGTSGWASGGYLNAEEDNAPLRTMDGMETTQTAVTVGTVTYEPETSDDEAALGVGTQGAIAGFAFGGPVGALAGAAAGLVGGALTNPEGEVVTYVTANPVEPVYVPGEVAIGATVPEEVTLYDTPSDEVRYIYVNGQPVLVEPETRQVIYISR</sequence>
<dbReference type="EMBL" id="FQYO01000005">
    <property type="protein sequence ID" value="SHJ11918.1"/>
    <property type="molecule type" value="Genomic_DNA"/>
</dbReference>
<reference evidence="3 4" key="1">
    <citation type="submission" date="2016-11" db="EMBL/GenBank/DDBJ databases">
        <authorList>
            <person name="Jaros S."/>
            <person name="Januszkiewicz K."/>
            <person name="Wedrychowicz H."/>
        </authorList>
    </citation>
    <scope>NUCLEOTIDE SEQUENCE [LARGE SCALE GENOMIC DNA]</scope>
    <source>
        <strain evidence="3 4">DSM 100565</strain>
    </source>
</reference>
<dbReference type="Pfam" id="PF08239">
    <property type="entry name" value="SH3_3"/>
    <property type="match status" value="1"/>
</dbReference>
<organism evidence="3 4">
    <name type="scientific">Wenxinia saemankumensis</name>
    <dbReference type="NCBI Taxonomy" id="1447782"/>
    <lineage>
        <taxon>Bacteria</taxon>
        <taxon>Pseudomonadati</taxon>
        <taxon>Pseudomonadota</taxon>
        <taxon>Alphaproteobacteria</taxon>
        <taxon>Rhodobacterales</taxon>
        <taxon>Roseobacteraceae</taxon>
        <taxon>Wenxinia</taxon>
    </lineage>
</organism>
<dbReference type="OrthoDB" id="102964at2"/>
<dbReference type="AlphaFoldDB" id="A0A1M6GPS3"/>
<dbReference type="Gene3D" id="2.30.30.40">
    <property type="entry name" value="SH3 Domains"/>
    <property type="match status" value="1"/>
</dbReference>